<dbReference type="EMBL" id="BGPR01016029">
    <property type="protein sequence ID" value="GBN71571.1"/>
    <property type="molecule type" value="Genomic_DNA"/>
</dbReference>
<name>A0A4Y2R7C8_ARAVE</name>
<organism evidence="1 2">
    <name type="scientific">Araneus ventricosus</name>
    <name type="common">Orbweaver spider</name>
    <name type="synonym">Epeira ventricosa</name>
    <dbReference type="NCBI Taxonomy" id="182803"/>
    <lineage>
        <taxon>Eukaryota</taxon>
        <taxon>Metazoa</taxon>
        <taxon>Ecdysozoa</taxon>
        <taxon>Arthropoda</taxon>
        <taxon>Chelicerata</taxon>
        <taxon>Arachnida</taxon>
        <taxon>Araneae</taxon>
        <taxon>Araneomorphae</taxon>
        <taxon>Entelegynae</taxon>
        <taxon>Araneoidea</taxon>
        <taxon>Araneidae</taxon>
        <taxon>Araneus</taxon>
    </lineage>
</organism>
<sequence>MWMPRHAIRFTLLILFVLQYILLVDTSLLGGRYWGFSAEKVSLFFVSSLSSLVESVMPFTSDVGPVVEKESFTENDIVRIGRQANDNRHWRQNEGSRK</sequence>
<keyword evidence="2" id="KW-1185">Reference proteome</keyword>
<comment type="caution">
    <text evidence="1">The sequence shown here is derived from an EMBL/GenBank/DDBJ whole genome shotgun (WGS) entry which is preliminary data.</text>
</comment>
<evidence type="ECO:0000313" key="1">
    <source>
        <dbReference type="EMBL" id="GBN71571.1"/>
    </source>
</evidence>
<protein>
    <submittedName>
        <fullName evidence="1">Uncharacterized protein</fullName>
    </submittedName>
</protein>
<accession>A0A4Y2R7C8</accession>
<gene>
    <name evidence="1" type="ORF">AVEN_85691_1</name>
</gene>
<evidence type="ECO:0000313" key="2">
    <source>
        <dbReference type="Proteomes" id="UP000499080"/>
    </source>
</evidence>
<proteinExistence type="predicted"/>
<reference evidence="1 2" key="1">
    <citation type="journal article" date="2019" name="Sci. Rep.">
        <title>Orb-weaving spider Araneus ventricosus genome elucidates the spidroin gene catalogue.</title>
        <authorList>
            <person name="Kono N."/>
            <person name="Nakamura H."/>
            <person name="Ohtoshi R."/>
            <person name="Moran D.A.P."/>
            <person name="Shinohara A."/>
            <person name="Yoshida Y."/>
            <person name="Fujiwara M."/>
            <person name="Mori M."/>
            <person name="Tomita M."/>
            <person name="Arakawa K."/>
        </authorList>
    </citation>
    <scope>NUCLEOTIDE SEQUENCE [LARGE SCALE GENOMIC DNA]</scope>
</reference>
<dbReference type="Proteomes" id="UP000499080">
    <property type="component" value="Unassembled WGS sequence"/>
</dbReference>
<dbReference type="AlphaFoldDB" id="A0A4Y2R7C8"/>